<dbReference type="EMBL" id="QFSS01000561">
    <property type="protein sequence ID" value="PZZ54677.1"/>
    <property type="molecule type" value="Genomic_DNA"/>
</dbReference>
<dbReference type="FunFam" id="3.30.200.20:FF:000405">
    <property type="entry name" value="T3SS secreted effector NleH"/>
    <property type="match status" value="1"/>
</dbReference>
<dbReference type="AlphaFoldDB" id="A0A0F3UH49"/>
<dbReference type="EMBL" id="UGEE01000003">
    <property type="protein sequence ID" value="STK73265.1"/>
    <property type="molecule type" value="Genomic_DNA"/>
</dbReference>
<evidence type="ECO:0000313" key="11">
    <source>
        <dbReference type="Proteomes" id="UP000305093"/>
    </source>
</evidence>
<evidence type="ECO:0000313" key="5">
    <source>
        <dbReference type="EMBL" id="PZZ54677.1"/>
    </source>
</evidence>
<protein>
    <submittedName>
        <fullName evidence="3">T3SS effector protein NleH</fullName>
    </submittedName>
    <submittedName>
        <fullName evidence="2 6">T3SS secreted effector NleH</fullName>
        <ecNumber evidence="6">2.7.-.-</ecNumber>
    </submittedName>
    <submittedName>
        <fullName evidence="4">Type III secretion system effector kinase NleH1-2</fullName>
    </submittedName>
</protein>
<reference evidence="5 8" key="1">
    <citation type="submission" date="2018-05" db="EMBL/GenBank/DDBJ databases">
        <title>Genomic sequencing of EHEC O26 New European Clone.</title>
        <authorList>
            <person name="Karnisova L."/>
            <person name="Nunvar J."/>
            <person name="Marejkova M."/>
            <person name="Mellmann A."/>
            <person name="Drevinek P."/>
            <person name="Blahova K."/>
            <person name="Bielaszewska M."/>
        </authorList>
    </citation>
    <scope>NUCLEOTIDE SEQUENCE [LARGE SCALE GENOMIC DNA]</scope>
    <source>
        <strain evidence="5 8">14-391</strain>
    </source>
</reference>
<keyword evidence="6" id="KW-0808">Transferase</keyword>
<evidence type="ECO:0000313" key="10">
    <source>
        <dbReference type="Proteomes" id="UP000281900"/>
    </source>
</evidence>
<dbReference type="Proteomes" id="UP000248865">
    <property type="component" value="Unassembled WGS sequence"/>
</dbReference>
<dbReference type="Proteomes" id="UP000591371">
    <property type="component" value="Unassembled WGS sequence"/>
</dbReference>
<dbReference type="OMA" id="HEVECFN"/>
<dbReference type="EMBL" id="AASATZ010000075">
    <property type="protein sequence ID" value="EFA4421095.1"/>
    <property type="molecule type" value="Genomic_DNA"/>
</dbReference>
<dbReference type="EMBL" id="AATLXB010000124">
    <property type="protein sequence ID" value="EFM7863740.1"/>
    <property type="molecule type" value="Genomic_DNA"/>
</dbReference>
<dbReference type="EC" id="2.7.-.-" evidence="6"/>
<organism evidence="6 9">
    <name type="scientific">Escherichia coli</name>
    <dbReference type="NCBI Taxonomy" id="562"/>
    <lineage>
        <taxon>Bacteria</taxon>
        <taxon>Pseudomonadati</taxon>
        <taxon>Pseudomonadota</taxon>
        <taxon>Gammaproteobacteria</taxon>
        <taxon>Enterobacterales</taxon>
        <taxon>Enterobacteriaceae</taxon>
        <taxon>Escherichia</taxon>
    </lineage>
</organism>
<proteinExistence type="predicted"/>
<reference evidence="6 9" key="2">
    <citation type="submission" date="2018-06" db="EMBL/GenBank/DDBJ databases">
        <authorList>
            <consortium name="Pathogen Informatics"/>
            <person name="Doyle S."/>
        </authorList>
    </citation>
    <scope>NUCLEOTIDE SEQUENCE [LARGE SCALE GENOMIC DNA]</scope>
    <source>
        <strain evidence="6 9">NCTC8603</strain>
    </source>
</reference>
<reference evidence="3 13" key="5">
    <citation type="submission" date="2019-03" db="EMBL/GenBank/DDBJ databases">
        <authorList>
            <consortium name="GenomeTrakr network: Whole genome sequencing for foodborne pathogen traceback"/>
        </authorList>
    </citation>
    <scope>NUCLEOTIDE SEQUENCE [LARGE SCALE GENOMIC DNA]</scope>
    <source>
        <strain evidence="4 12">NC_STEC194</strain>
        <strain evidence="3 13">PSU-1190</strain>
    </source>
</reference>
<dbReference type="EMBL" id="RROO01000054">
    <property type="protein sequence ID" value="TJF61701.1"/>
    <property type="molecule type" value="Genomic_DNA"/>
</dbReference>
<sequence length="303" mass="33683">MLSPSSINLGCSWNSLTRNLTSPDNRVLSSVRDAAVHSDSGTQVTVGNRTYRVVVTDNKFCVTRESHSGCFTNLLHRLGWPKGEISRKIEAMLNTSPVSTTIERGSVHSNRPDLPPVDYAQPELPPADYTQSELPRVSNNKSPVPGNVIGKGGNAVVYEDMEDTTKVLKMFTISQSHEEVTSEVRCFNQYYGSGSAEKIYNDNGNVIGIRMNKINGESLLDIPSLPAQAEQAIYDMFDRLEKKGILFVDTTETNVLYDRMRNEFNPIDISSYNVSDISWSEHQVMQSYHGGKLDLISVVLSKI</sequence>
<dbReference type="Proteomes" id="UP000255153">
    <property type="component" value="Unassembled WGS sequence"/>
</dbReference>
<dbReference type="EMBL" id="AP018802">
    <property type="protein sequence ID" value="BBF53177.1"/>
    <property type="molecule type" value="Genomic_DNA"/>
</dbReference>
<name>A0A0F3UH49_ECOLX</name>
<gene>
    <name evidence="6" type="primary">ospG_2</name>
    <name evidence="4" type="synonym">nleH1-2</name>
    <name evidence="2" type="synonym">nleH_2</name>
    <name evidence="4" type="ORF">B6R15_005125</name>
    <name evidence="7" type="ORF">C9194_21870</name>
    <name evidence="3" type="ORF">D3G36_25295</name>
    <name evidence="5" type="ORF">DIV22_31090</name>
    <name evidence="2" type="ORF">E2863_01678</name>
    <name evidence="6" type="ORF">NCTC8603_01120</name>
</gene>
<keyword evidence="4" id="KW-0418">Kinase</keyword>
<evidence type="ECO:0000313" key="6">
    <source>
        <dbReference type="EMBL" id="STK73265.1"/>
    </source>
</evidence>
<evidence type="ECO:0000313" key="12">
    <source>
        <dbReference type="Proteomes" id="UP000587626"/>
    </source>
</evidence>
<dbReference type="Gene3D" id="3.30.200.20">
    <property type="entry name" value="Phosphorylase Kinase, domain 1"/>
    <property type="match status" value="1"/>
</dbReference>
<evidence type="ECO:0000259" key="1">
    <source>
        <dbReference type="Pfam" id="PF22303"/>
    </source>
</evidence>
<dbReference type="Gene3D" id="1.10.510.10">
    <property type="entry name" value="Transferase(Phosphotransferase) domain 1"/>
    <property type="match status" value="1"/>
</dbReference>
<dbReference type="Proteomes" id="UP000281900">
    <property type="component" value="Chromosome"/>
</dbReference>
<evidence type="ECO:0000313" key="8">
    <source>
        <dbReference type="Proteomes" id="UP000248865"/>
    </source>
</evidence>
<evidence type="ECO:0000313" key="7">
    <source>
        <dbReference type="EMBL" id="TJF61701.1"/>
    </source>
</evidence>
<reference evidence="7 11" key="4">
    <citation type="submission" date="2018-12" db="EMBL/GenBank/DDBJ databases">
        <title>Food and Water Safety Consortium.</title>
        <authorList>
            <person name="Tyson S."/>
            <person name="Peterson C.-L."/>
            <person name="Olson A."/>
            <person name="Tyler S."/>
            <person name="Cabral J."/>
            <person name="Lynch T."/>
            <person name="Knox N."/>
            <person name="Van Domselaar G."/>
            <person name="Graham M."/>
        </authorList>
    </citation>
    <scope>NUCLEOTIDE SEQUENCE [LARGE SCALE GENOMIC DNA]</scope>
    <source>
        <strain evidence="7 11">FWSEC0419</strain>
    </source>
</reference>
<dbReference type="InterPro" id="IPR054466">
    <property type="entry name" value="OspG_kinase"/>
</dbReference>
<evidence type="ECO:0000313" key="4">
    <source>
        <dbReference type="EMBL" id="EFM7863740.1"/>
    </source>
</evidence>
<reference evidence="2 10" key="3">
    <citation type="submission" date="2018-07" db="EMBL/GenBank/DDBJ databases">
        <title>Genomic analysis of colistin resistant EHEC isolated from cattle in Japan.</title>
        <authorList>
            <person name="Kusumoto M."/>
            <person name="Misumi W."/>
            <person name="Ogura Y."/>
            <person name="Hayashi T."/>
            <person name="Akiba M."/>
        </authorList>
    </citation>
    <scope>NUCLEOTIDE SEQUENCE [LARGE SCALE GENOMIC DNA]</scope>
    <source>
        <strain evidence="2 10">E2863</strain>
    </source>
</reference>
<evidence type="ECO:0000313" key="13">
    <source>
        <dbReference type="Proteomes" id="UP000591371"/>
    </source>
</evidence>
<dbReference type="Proteomes" id="UP000305093">
    <property type="component" value="Unassembled WGS sequence"/>
</dbReference>
<evidence type="ECO:0000313" key="2">
    <source>
        <dbReference type="EMBL" id="BBF53177.1"/>
    </source>
</evidence>
<dbReference type="RefSeq" id="WP_000950979.1">
    <property type="nucleotide sequence ID" value="NZ_AP018796.1"/>
</dbReference>
<dbReference type="Pfam" id="PF22303">
    <property type="entry name" value="OspG_kinase"/>
    <property type="match status" value="1"/>
</dbReference>
<dbReference type="GO" id="GO:0016301">
    <property type="term" value="F:kinase activity"/>
    <property type="evidence" value="ECO:0007669"/>
    <property type="project" value="UniProtKB-KW"/>
</dbReference>
<dbReference type="NCBIfam" id="NF041316">
    <property type="entry name" value="NleH"/>
    <property type="match status" value="1"/>
</dbReference>
<dbReference type="SMR" id="A0A0F3UH49"/>
<feature type="domain" description="Kinase OspG kinase" evidence="1">
    <location>
        <begin position="148"/>
        <end position="270"/>
    </location>
</feature>
<accession>A0A0F3UH49</accession>
<dbReference type="Proteomes" id="UP000587626">
    <property type="component" value="Unassembled WGS sequence"/>
</dbReference>
<evidence type="ECO:0000313" key="9">
    <source>
        <dbReference type="Proteomes" id="UP000255153"/>
    </source>
</evidence>
<evidence type="ECO:0000313" key="3">
    <source>
        <dbReference type="EMBL" id="EFA4421095.1"/>
    </source>
</evidence>